<reference evidence="2" key="1">
    <citation type="journal article" date="2019" name="Int. J. Syst. Evol. Microbiol.">
        <title>The Global Catalogue of Microorganisms (GCM) 10K type strain sequencing project: providing services to taxonomists for standard genome sequencing and annotation.</title>
        <authorList>
            <consortium name="The Broad Institute Genomics Platform"/>
            <consortium name="The Broad Institute Genome Sequencing Center for Infectious Disease"/>
            <person name="Wu L."/>
            <person name="Ma J."/>
        </authorList>
    </citation>
    <scope>NUCLEOTIDE SEQUENCE [LARGE SCALE GENOMIC DNA]</scope>
    <source>
        <strain evidence="2">DT43</strain>
    </source>
</reference>
<dbReference type="Proteomes" id="UP001596012">
    <property type="component" value="Unassembled WGS sequence"/>
</dbReference>
<name>A0ABV8YVS5_9ACTN</name>
<dbReference type="EMBL" id="JBHSFG010000052">
    <property type="protein sequence ID" value="MFC4468692.1"/>
    <property type="molecule type" value="Genomic_DNA"/>
</dbReference>
<evidence type="ECO:0000313" key="1">
    <source>
        <dbReference type="EMBL" id="MFC4468692.1"/>
    </source>
</evidence>
<evidence type="ECO:0000313" key="2">
    <source>
        <dbReference type="Proteomes" id="UP001596012"/>
    </source>
</evidence>
<gene>
    <name evidence="1" type="ORF">ACFPH6_29875</name>
</gene>
<accession>A0ABV8YVS5</accession>
<proteinExistence type="predicted"/>
<sequence>MGYQNLGPRAEQAMSIHNARNSDGARILRHRLSDGLVGETCVGPHKTHRPAAGWQIYAIDITNSPTC</sequence>
<organism evidence="1 2">
    <name type="scientific">Streptomyces xiangluensis</name>
    <dbReference type="NCBI Taxonomy" id="2665720"/>
    <lineage>
        <taxon>Bacteria</taxon>
        <taxon>Bacillati</taxon>
        <taxon>Actinomycetota</taxon>
        <taxon>Actinomycetes</taxon>
        <taxon>Kitasatosporales</taxon>
        <taxon>Streptomycetaceae</taxon>
        <taxon>Streptomyces</taxon>
    </lineage>
</organism>
<protein>
    <submittedName>
        <fullName evidence="1">Uncharacterized protein</fullName>
    </submittedName>
</protein>
<keyword evidence="2" id="KW-1185">Reference proteome</keyword>
<dbReference type="RefSeq" id="WP_386346686.1">
    <property type="nucleotide sequence ID" value="NZ_JBHSFG010000052.1"/>
</dbReference>
<comment type="caution">
    <text evidence="1">The sequence shown here is derived from an EMBL/GenBank/DDBJ whole genome shotgun (WGS) entry which is preliminary data.</text>
</comment>